<dbReference type="EMBL" id="BAABAE010000002">
    <property type="protein sequence ID" value="GAA3732730.1"/>
    <property type="molecule type" value="Genomic_DNA"/>
</dbReference>
<proteinExistence type="predicted"/>
<keyword evidence="1" id="KW-1133">Transmembrane helix</keyword>
<gene>
    <name evidence="2" type="ORF">GCM10022239_06380</name>
</gene>
<organism evidence="2 3">
    <name type="scientific">Leifsonella bigeumensis</name>
    <dbReference type="NCBI Taxonomy" id="433643"/>
    <lineage>
        <taxon>Bacteria</taxon>
        <taxon>Bacillati</taxon>
        <taxon>Actinomycetota</taxon>
        <taxon>Actinomycetes</taxon>
        <taxon>Micrococcales</taxon>
        <taxon>Microbacteriaceae</taxon>
        <taxon>Leifsonella</taxon>
    </lineage>
</organism>
<evidence type="ECO:0008006" key="4">
    <source>
        <dbReference type="Google" id="ProtNLM"/>
    </source>
</evidence>
<comment type="caution">
    <text evidence="2">The sequence shown here is derived from an EMBL/GenBank/DDBJ whole genome shotgun (WGS) entry which is preliminary data.</text>
</comment>
<name>A0ABP7F6W7_9MICO</name>
<sequence>MLSLLAMIFGIIGVLLSCCYGAGFLFSLAGVILGHLGLKREPARGMALAGLITGYVGLGIALVWVVIGIGFVVFAVSTGY</sequence>
<dbReference type="Proteomes" id="UP001501004">
    <property type="component" value="Unassembled WGS sequence"/>
</dbReference>
<evidence type="ECO:0000313" key="2">
    <source>
        <dbReference type="EMBL" id="GAA3732730.1"/>
    </source>
</evidence>
<keyword evidence="3" id="KW-1185">Reference proteome</keyword>
<evidence type="ECO:0000313" key="3">
    <source>
        <dbReference type="Proteomes" id="UP001501004"/>
    </source>
</evidence>
<accession>A0ABP7F6W7</accession>
<reference evidence="3" key="1">
    <citation type="journal article" date="2019" name="Int. J. Syst. Evol. Microbiol.">
        <title>The Global Catalogue of Microorganisms (GCM) 10K type strain sequencing project: providing services to taxonomists for standard genome sequencing and annotation.</title>
        <authorList>
            <consortium name="The Broad Institute Genomics Platform"/>
            <consortium name="The Broad Institute Genome Sequencing Center for Infectious Disease"/>
            <person name="Wu L."/>
            <person name="Ma J."/>
        </authorList>
    </citation>
    <scope>NUCLEOTIDE SEQUENCE [LARGE SCALE GENOMIC DNA]</scope>
    <source>
        <strain evidence="3">JCM 16949</strain>
    </source>
</reference>
<evidence type="ECO:0000256" key="1">
    <source>
        <dbReference type="SAM" id="Phobius"/>
    </source>
</evidence>
<keyword evidence="1" id="KW-0812">Transmembrane</keyword>
<feature type="transmembrane region" description="Helical" evidence="1">
    <location>
        <begin position="6"/>
        <end position="34"/>
    </location>
</feature>
<keyword evidence="1" id="KW-0472">Membrane</keyword>
<feature type="transmembrane region" description="Helical" evidence="1">
    <location>
        <begin position="46"/>
        <end position="76"/>
    </location>
</feature>
<protein>
    <recommendedName>
        <fullName evidence="4">DUF4190 domain-containing protein</fullName>
    </recommendedName>
</protein>